<evidence type="ECO:0000313" key="3">
    <source>
        <dbReference type="EMBL" id="KAF5333283.1"/>
    </source>
</evidence>
<feature type="compositionally biased region" description="Basic and acidic residues" evidence="1">
    <location>
        <begin position="151"/>
        <end position="169"/>
    </location>
</feature>
<dbReference type="AlphaFoldDB" id="A0A8H5FE90"/>
<evidence type="ECO:0000313" key="4">
    <source>
        <dbReference type="Proteomes" id="UP000541558"/>
    </source>
</evidence>
<sequence>MKSIVLSSFVAAALVSRAYAYIPTEEGAFDVRHFHIVERDMDGEIVDRTFVNNYNVAPRDSEDLETRGCTSVMACGTAGGCMAMAPQRYCDGVPWQKSFNDAVEQTGANGRMALKLVGESLGRSPVGGAISLAKNTAMEVIKANKEIAAKKEERKKAEEAKKKKPDPPKKAPAKKAPAKKAPKTKAPKKGPAKKTPAKKSTPKKGPAKKSPARKSTPKKGPAKKGPAKKSPARKSTPKKGPATTLKKGPVKKGPATTLRKGPVKKAPGGGRKSAPGKQLKTHKVTPQRKATPGKAAPKRSAPAPRKAAPAKKAAPAPRRAAAPKAAAPKKAAPAPKKAAAPKPAPKAAPAAKKTKRDLGAEDEVIVGRRDFEFVERDGDLNLVQRGEYSVFGLISRDENGEVVSRDCQSFNGEVSCM</sequence>
<comment type="caution">
    <text evidence="3">The sequence shown here is derived from an EMBL/GenBank/DDBJ whole genome shotgun (WGS) entry which is preliminary data.</text>
</comment>
<name>A0A8H5FE90_9AGAR</name>
<protein>
    <submittedName>
        <fullName evidence="3">Uncharacterized protein</fullName>
    </submittedName>
</protein>
<feature type="chain" id="PRO_5034780745" evidence="2">
    <location>
        <begin position="21"/>
        <end position="417"/>
    </location>
</feature>
<feature type="region of interest" description="Disordered" evidence="1">
    <location>
        <begin position="151"/>
        <end position="358"/>
    </location>
</feature>
<keyword evidence="4" id="KW-1185">Reference proteome</keyword>
<feature type="signal peptide" evidence="2">
    <location>
        <begin position="1"/>
        <end position="20"/>
    </location>
</feature>
<keyword evidence="2" id="KW-0732">Signal</keyword>
<reference evidence="3 4" key="1">
    <citation type="journal article" date="2020" name="ISME J.">
        <title>Uncovering the hidden diversity of litter-decomposition mechanisms in mushroom-forming fungi.</title>
        <authorList>
            <person name="Floudas D."/>
            <person name="Bentzer J."/>
            <person name="Ahren D."/>
            <person name="Johansson T."/>
            <person name="Persson P."/>
            <person name="Tunlid A."/>
        </authorList>
    </citation>
    <scope>NUCLEOTIDE SEQUENCE [LARGE SCALE GENOMIC DNA]</scope>
    <source>
        <strain evidence="3 4">CBS 175.51</strain>
    </source>
</reference>
<feature type="compositionally biased region" description="Low complexity" evidence="1">
    <location>
        <begin position="294"/>
        <end position="351"/>
    </location>
</feature>
<proteinExistence type="predicted"/>
<accession>A0A8H5FE90</accession>
<dbReference type="Proteomes" id="UP000541558">
    <property type="component" value="Unassembled WGS sequence"/>
</dbReference>
<evidence type="ECO:0000256" key="2">
    <source>
        <dbReference type="SAM" id="SignalP"/>
    </source>
</evidence>
<evidence type="ECO:0000256" key="1">
    <source>
        <dbReference type="SAM" id="MobiDB-lite"/>
    </source>
</evidence>
<feature type="compositionally biased region" description="Basic residues" evidence="1">
    <location>
        <begin position="171"/>
        <end position="237"/>
    </location>
</feature>
<gene>
    <name evidence="3" type="ORF">D9611_002791</name>
</gene>
<organism evidence="3 4">
    <name type="scientific">Ephemerocybe angulata</name>
    <dbReference type="NCBI Taxonomy" id="980116"/>
    <lineage>
        <taxon>Eukaryota</taxon>
        <taxon>Fungi</taxon>
        <taxon>Dikarya</taxon>
        <taxon>Basidiomycota</taxon>
        <taxon>Agaricomycotina</taxon>
        <taxon>Agaricomycetes</taxon>
        <taxon>Agaricomycetidae</taxon>
        <taxon>Agaricales</taxon>
        <taxon>Agaricineae</taxon>
        <taxon>Psathyrellaceae</taxon>
        <taxon>Ephemerocybe</taxon>
    </lineage>
</organism>
<dbReference type="EMBL" id="JAACJK010000109">
    <property type="protein sequence ID" value="KAF5333283.1"/>
    <property type="molecule type" value="Genomic_DNA"/>
</dbReference>
<dbReference type="OrthoDB" id="2981416at2759"/>